<accession>A0A668AJS2</accession>
<evidence type="ECO:0000259" key="2">
    <source>
        <dbReference type="Pfam" id="PF01979"/>
    </source>
</evidence>
<dbReference type="Proteomes" id="UP000472263">
    <property type="component" value="Chromosome 16"/>
</dbReference>
<dbReference type="Gene3D" id="3.20.20.140">
    <property type="entry name" value="Metal-dependent hydrolases"/>
    <property type="match status" value="2"/>
</dbReference>
<dbReference type="SUPFAM" id="SSF51338">
    <property type="entry name" value="Composite domain of metallo-dependent hydrolases"/>
    <property type="match status" value="1"/>
</dbReference>
<dbReference type="PANTHER" id="PTHR11647">
    <property type="entry name" value="HYDRANTOINASE/DIHYDROPYRIMIDINASE FAMILY MEMBER"/>
    <property type="match status" value="1"/>
</dbReference>
<dbReference type="InterPro" id="IPR032466">
    <property type="entry name" value="Metal_Hydrolase"/>
</dbReference>
<dbReference type="Pfam" id="PF01979">
    <property type="entry name" value="Amidohydro_1"/>
    <property type="match status" value="1"/>
</dbReference>
<dbReference type="SUPFAM" id="SSF51556">
    <property type="entry name" value="Metallo-dependent hydrolases"/>
    <property type="match status" value="1"/>
</dbReference>
<dbReference type="GO" id="GO:0004157">
    <property type="term" value="F:dihydropyrimidinase activity"/>
    <property type="evidence" value="ECO:0007669"/>
    <property type="project" value="TreeGrafter"/>
</dbReference>
<reference evidence="3" key="1">
    <citation type="submission" date="2019-06" db="EMBL/GenBank/DDBJ databases">
        <authorList>
            <consortium name="Wellcome Sanger Institute Data Sharing"/>
        </authorList>
    </citation>
    <scope>NUCLEOTIDE SEQUENCE [LARGE SCALE GENOMIC DNA]</scope>
</reference>
<dbReference type="InterPro" id="IPR006680">
    <property type="entry name" value="Amidohydro-rel"/>
</dbReference>
<protein>
    <submittedName>
        <fullName evidence="3">Dihydropyrimidinase</fullName>
    </submittedName>
</protein>
<feature type="domain" description="Amidohydrolase-related" evidence="2">
    <location>
        <begin position="54"/>
        <end position="194"/>
    </location>
</feature>
<dbReference type="GO" id="GO:0006208">
    <property type="term" value="P:pyrimidine nucleobase catabolic process"/>
    <property type="evidence" value="ECO:0007669"/>
    <property type="project" value="TreeGrafter"/>
</dbReference>
<keyword evidence="4" id="KW-1185">Reference proteome</keyword>
<dbReference type="InterPro" id="IPR050378">
    <property type="entry name" value="Metallo-dep_Hydrolases_sf"/>
</dbReference>
<dbReference type="Ensembl" id="ENSMMDT00005046059.1">
    <property type="protein sequence ID" value="ENSMMDP00005045166.1"/>
    <property type="gene ID" value="ENSMMDG00005020710.1"/>
</dbReference>
<evidence type="ECO:0000313" key="3">
    <source>
        <dbReference type="Ensembl" id="ENSMMDP00005045166.1"/>
    </source>
</evidence>
<name>A0A668AJS2_9TELE</name>
<dbReference type="InterPro" id="IPR011059">
    <property type="entry name" value="Metal-dep_hydrolase_composite"/>
</dbReference>
<dbReference type="FunFam" id="3.20.20.140:FF:000174">
    <property type="entry name" value="Dihydropyrimidinase-related protein 2"/>
    <property type="match status" value="2"/>
</dbReference>
<dbReference type="GeneTree" id="ENSGT01030000234527"/>
<dbReference type="PANTHER" id="PTHR11647:SF50">
    <property type="entry name" value="DIHYDROPYRIMIDINASE"/>
    <property type="match status" value="1"/>
</dbReference>
<evidence type="ECO:0000256" key="1">
    <source>
        <dbReference type="ARBA" id="ARBA00008829"/>
    </source>
</evidence>
<dbReference type="AlphaFoldDB" id="A0A668AJS2"/>
<dbReference type="Gene3D" id="2.30.40.10">
    <property type="entry name" value="Urease, subunit C, domain 1"/>
    <property type="match status" value="1"/>
</dbReference>
<reference evidence="3" key="2">
    <citation type="submission" date="2025-08" db="UniProtKB">
        <authorList>
            <consortium name="Ensembl"/>
        </authorList>
    </citation>
    <scope>IDENTIFICATION</scope>
</reference>
<reference evidence="3" key="3">
    <citation type="submission" date="2025-09" db="UniProtKB">
        <authorList>
            <consortium name="Ensembl"/>
        </authorList>
    </citation>
    <scope>IDENTIFICATION</scope>
</reference>
<sequence>MAKSSRILIKGGKVVNEDCSAVSDVYIEDGKIIEVGPNLQVPSGARVIDAKDKLVIPGGIDTHTHMELAFMGTKAVDDFHIGTKAALAGGTTMILDFAIPQKGKSLLEAYDRWRSTADPKVCCDYSLHMAVTWWSDEVKREMETLTKEKGINSFKMFMAYKDVFMLHDSELYAAFSQCKEIGAIAQVHAENGDLIAEVGRVRQVSLQVVWPDPLELDDSPDWQTDVALCFSPSSTGRVVFGEPIAAGLGTDGTHYWDKDWAHAASFVMGPPLRPDPSTPGYLMDLLANNDLSVTGTDNCTFSVCQKALGKDDFTKIPNGVNGVEDRMSVIWEKGVVRPVNVSIHYQPRVMNCSIYYAVFFHHHRANNHQYKQK</sequence>
<evidence type="ECO:0000313" key="4">
    <source>
        <dbReference type="Proteomes" id="UP000472263"/>
    </source>
</evidence>
<proteinExistence type="inferred from homology"/>
<dbReference type="GO" id="GO:0005829">
    <property type="term" value="C:cytosol"/>
    <property type="evidence" value="ECO:0007669"/>
    <property type="project" value="TreeGrafter"/>
</dbReference>
<gene>
    <name evidence="3" type="primary">DPYS</name>
    <name evidence="3" type="synonym">dpys</name>
</gene>
<organism evidence="3 4">
    <name type="scientific">Myripristis murdjan</name>
    <name type="common">pinecone soldierfish</name>
    <dbReference type="NCBI Taxonomy" id="586833"/>
    <lineage>
        <taxon>Eukaryota</taxon>
        <taxon>Metazoa</taxon>
        <taxon>Chordata</taxon>
        <taxon>Craniata</taxon>
        <taxon>Vertebrata</taxon>
        <taxon>Euteleostomi</taxon>
        <taxon>Actinopterygii</taxon>
        <taxon>Neopterygii</taxon>
        <taxon>Teleostei</taxon>
        <taxon>Neoteleostei</taxon>
        <taxon>Acanthomorphata</taxon>
        <taxon>Holocentriformes</taxon>
        <taxon>Holocentridae</taxon>
        <taxon>Myripristis</taxon>
    </lineage>
</organism>
<comment type="similarity">
    <text evidence="1">Belongs to the metallo-dependent hydrolases superfamily. Hydantoinase/dihydropyrimidinase family.</text>
</comment>